<dbReference type="AlphaFoldDB" id="A0A1C7MU46"/>
<evidence type="ECO:0000256" key="1">
    <source>
        <dbReference type="SAM" id="Coils"/>
    </source>
</evidence>
<feature type="coiled-coil region" evidence="1">
    <location>
        <begin position="15"/>
        <end position="42"/>
    </location>
</feature>
<protein>
    <submittedName>
        <fullName evidence="2">Uncharacterized protein</fullName>
    </submittedName>
</protein>
<evidence type="ECO:0000313" key="3">
    <source>
        <dbReference type="Proteomes" id="UP000093000"/>
    </source>
</evidence>
<name>A0A1C7MU46_9FUNG</name>
<proteinExistence type="predicted"/>
<dbReference type="Proteomes" id="UP000093000">
    <property type="component" value="Unassembled WGS sequence"/>
</dbReference>
<accession>A0A1C7MU46</accession>
<organism evidence="2 3">
    <name type="scientific">Choanephora cucurbitarum</name>
    <dbReference type="NCBI Taxonomy" id="101091"/>
    <lineage>
        <taxon>Eukaryota</taxon>
        <taxon>Fungi</taxon>
        <taxon>Fungi incertae sedis</taxon>
        <taxon>Mucoromycota</taxon>
        <taxon>Mucoromycotina</taxon>
        <taxon>Mucoromycetes</taxon>
        <taxon>Mucorales</taxon>
        <taxon>Mucorineae</taxon>
        <taxon>Choanephoraceae</taxon>
        <taxon>Choanephoroideae</taxon>
        <taxon>Choanephora</taxon>
    </lineage>
</organism>
<sequence length="231" mass="25871">MNQRNEAKRSLRDSCSRIEDLVLEVRREIREVNQKIENLTSTVNRCAGVLEGFGTGQSLTEHRLRQRSQHQVQEATGALLILRPSGPTPNNNKKSIFFITMMIFALERLEIDWSRTSYTKTPIEVRNSACSSLRSLDENRNIPTSRCHNFWLEDAVLVYLYHNKARPIRPKCLESAAAAAAATTTTTTTIAFAVPATNTITTIDVFVVATTSIVSIDVFTVIATNTLTKKK</sequence>
<dbReference type="EMBL" id="LUGH01002237">
    <property type="protein sequence ID" value="OBZ80353.1"/>
    <property type="molecule type" value="Genomic_DNA"/>
</dbReference>
<gene>
    <name evidence="2" type="ORF">A0J61_11598</name>
</gene>
<keyword evidence="1" id="KW-0175">Coiled coil</keyword>
<dbReference type="InParanoid" id="A0A1C7MU46"/>
<comment type="caution">
    <text evidence="2">The sequence shown here is derived from an EMBL/GenBank/DDBJ whole genome shotgun (WGS) entry which is preliminary data.</text>
</comment>
<evidence type="ECO:0000313" key="2">
    <source>
        <dbReference type="EMBL" id="OBZ80353.1"/>
    </source>
</evidence>
<feature type="non-terminal residue" evidence="2">
    <location>
        <position position="231"/>
    </location>
</feature>
<reference evidence="2 3" key="1">
    <citation type="submission" date="2016-03" db="EMBL/GenBank/DDBJ databases">
        <title>Choanephora cucurbitarum.</title>
        <authorList>
            <person name="Min B."/>
            <person name="Park H."/>
            <person name="Park J.-H."/>
            <person name="Shin H.-D."/>
            <person name="Choi I.-G."/>
        </authorList>
    </citation>
    <scope>NUCLEOTIDE SEQUENCE [LARGE SCALE GENOMIC DNA]</scope>
    <source>
        <strain evidence="2 3">KUS-F28377</strain>
    </source>
</reference>
<keyword evidence="3" id="KW-1185">Reference proteome</keyword>